<evidence type="ECO:0000313" key="1">
    <source>
        <dbReference type="EMBL" id="MBB5753705.1"/>
    </source>
</evidence>
<dbReference type="AlphaFoldDB" id="A0A7W9FN49"/>
<dbReference type="RefSeq" id="WP_183856763.1">
    <property type="nucleotide sequence ID" value="NZ_JACHOO010000005.1"/>
</dbReference>
<organism evidence="1 2">
    <name type="scientific">Prosthecomicrobium pneumaticum</name>
    <dbReference type="NCBI Taxonomy" id="81895"/>
    <lineage>
        <taxon>Bacteria</taxon>
        <taxon>Pseudomonadati</taxon>
        <taxon>Pseudomonadota</taxon>
        <taxon>Alphaproteobacteria</taxon>
        <taxon>Hyphomicrobiales</taxon>
        <taxon>Kaistiaceae</taxon>
        <taxon>Prosthecomicrobium</taxon>
    </lineage>
</organism>
<accession>A0A7W9FN49</accession>
<reference evidence="1 2" key="1">
    <citation type="submission" date="2020-08" db="EMBL/GenBank/DDBJ databases">
        <title>Genomic Encyclopedia of Type Strains, Phase IV (KMG-IV): sequencing the most valuable type-strain genomes for metagenomic binning, comparative biology and taxonomic classification.</title>
        <authorList>
            <person name="Goeker M."/>
        </authorList>
    </citation>
    <scope>NUCLEOTIDE SEQUENCE [LARGE SCALE GENOMIC DNA]</scope>
    <source>
        <strain evidence="1 2">DSM 16268</strain>
    </source>
</reference>
<dbReference type="EMBL" id="JACHOO010000005">
    <property type="protein sequence ID" value="MBB5753705.1"/>
    <property type="molecule type" value="Genomic_DNA"/>
</dbReference>
<protein>
    <submittedName>
        <fullName evidence="1">Uncharacterized protein</fullName>
    </submittedName>
</protein>
<sequence length="72" mass="7609">MKPVFLTAFAVVLSACSGPPLIEVGPSPSDASSSVKPLRYAPVTAGTVDYRPVDPKPWIERNERVAPKTGGE</sequence>
<dbReference type="GeneID" id="95764047"/>
<dbReference type="PROSITE" id="PS51257">
    <property type="entry name" value="PROKAR_LIPOPROTEIN"/>
    <property type="match status" value="1"/>
</dbReference>
<evidence type="ECO:0000313" key="2">
    <source>
        <dbReference type="Proteomes" id="UP000523821"/>
    </source>
</evidence>
<dbReference type="Proteomes" id="UP000523821">
    <property type="component" value="Unassembled WGS sequence"/>
</dbReference>
<proteinExistence type="predicted"/>
<gene>
    <name evidence="1" type="ORF">GGQ63_002775</name>
</gene>
<keyword evidence="2" id="KW-1185">Reference proteome</keyword>
<comment type="caution">
    <text evidence="1">The sequence shown here is derived from an EMBL/GenBank/DDBJ whole genome shotgun (WGS) entry which is preliminary data.</text>
</comment>
<name>A0A7W9FN49_9HYPH</name>